<dbReference type="Proteomes" id="UP000184375">
    <property type="component" value="Unassembled WGS sequence"/>
</dbReference>
<dbReference type="Pfam" id="PF02597">
    <property type="entry name" value="ThiS"/>
    <property type="match status" value="1"/>
</dbReference>
<sequence>MIKIKVITGSEIAKIVGAHEKIIYLPEGATVNDFLTYLKTEYGEPMEKFLFKSNRELSQVVMVNGKNIAFLEGKDTKLKDGDEIFLVPIAAGG</sequence>
<dbReference type="InterPro" id="IPR052045">
    <property type="entry name" value="Sulfur_Carrier/Prot_Modifier"/>
</dbReference>
<dbReference type="InterPro" id="IPR016155">
    <property type="entry name" value="Mopterin_synth/thiamin_S_b"/>
</dbReference>
<dbReference type="InterPro" id="IPR003749">
    <property type="entry name" value="ThiS/MoaD-like"/>
</dbReference>
<dbReference type="RefSeq" id="WP_073254578.1">
    <property type="nucleotide sequence ID" value="NZ_FRCR01000003.1"/>
</dbReference>
<dbReference type="PANTHER" id="PTHR38031:SF1">
    <property type="entry name" value="SULFUR CARRIER PROTEIN CYSO"/>
    <property type="match status" value="1"/>
</dbReference>
<proteinExistence type="predicted"/>
<reference evidence="2" key="1">
    <citation type="submission" date="2016-11" db="EMBL/GenBank/DDBJ databases">
        <authorList>
            <person name="Varghese N."/>
            <person name="Submissions S."/>
        </authorList>
    </citation>
    <scope>NUCLEOTIDE SEQUENCE [LARGE SCALE GENOMIC DNA]</scope>
    <source>
        <strain evidence="2">DSM 18802</strain>
    </source>
</reference>
<evidence type="ECO:0000313" key="2">
    <source>
        <dbReference type="Proteomes" id="UP000184375"/>
    </source>
</evidence>
<dbReference type="InterPro" id="IPR010038">
    <property type="entry name" value="MoaD_arc-typ"/>
</dbReference>
<dbReference type="SUPFAM" id="SSF54285">
    <property type="entry name" value="MoaD/ThiS"/>
    <property type="match status" value="1"/>
</dbReference>
<dbReference type="NCBIfam" id="TIGR01687">
    <property type="entry name" value="moaD_arch"/>
    <property type="match status" value="1"/>
</dbReference>
<keyword evidence="2" id="KW-1185">Reference proteome</keyword>
<dbReference type="STRING" id="447595.SAMN05660826_00646"/>
<protein>
    <submittedName>
        <fullName evidence="1">Molybdopterin synthase sulfur carrier subunit</fullName>
    </submittedName>
</protein>
<organism evidence="1 2">
    <name type="scientific">Caldanaerovirga acetigignens</name>
    <dbReference type="NCBI Taxonomy" id="447595"/>
    <lineage>
        <taxon>Bacteria</taxon>
        <taxon>Bacillati</taxon>
        <taxon>Bacillota</taxon>
        <taxon>Clostridia</taxon>
        <taxon>Thermosediminibacterales</taxon>
        <taxon>Thermosediminibacteraceae</taxon>
        <taxon>Caldanaerovirga</taxon>
    </lineage>
</organism>
<dbReference type="AlphaFoldDB" id="A0A1M7HH22"/>
<dbReference type="Gene3D" id="3.10.20.30">
    <property type="match status" value="1"/>
</dbReference>
<name>A0A1M7HH22_9FIRM</name>
<dbReference type="EMBL" id="FRCR01000003">
    <property type="protein sequence ID" value="SHM27754.1"/>
    <property type="molecule type" value="Genomic_DNA"/>
</dbReference>
<evidence type="ECO:0000313" key="1">
    <source>
        <dbReference type="EMBL" id="SHM27754.1"/>
    </source>
</evidence>
<dbReference type="PANTHER" id="PTHR38031">
    <property type="entry name" value="SULFUR CARRIER PROTEIN SLR0821-RELATED"/>
    <property type="match status" value="1"/>
</dbReference>
<dbReference type="CDD" id="cd17040">
    <property type="entry name" value="Ubl_MoaD_like"/>
    <property type="match status" value="1"/>
</dbReference>
<gene>
    <name evidence="1" type="ORF">SAMN05660826_00646</name>
</gene>
<dbReference type="OrthoDB" id="2112016at2"/>
<accession>A0A1M7HH22</accession>
<dbReference type="InterPro" id="IPR012675">
    <property type="entry name" value="Beta-grasp_dom_sf"/>
</dbReference>